<dbReference type="EMBL" id="GBXM01022663">
    <property type="protein sequence ID" value="JAH85914.1"/>
    <property type="molecule type" value="Transcribed_RNA"/>
</dbReference>
<protein>
    <submittedName>
        <fullName evidence="1">Uncharacterized protein</fullName>
    </submittedName>
</protein>
<organism evidence="1">
    <name type="scientific">Anguilla anguilla</name>
    <name type="common">European freshwater eel</name>
    <name type="synonym">Muraena anguilla</name>
    <dbReference type="NCBI Taxonomy" id="7936"/>
    <lineage>
        <taxon>Eukaryota</taxon>
        <taxon>Metazoa</taxon>
        <taxon>Chordata</taxon>
        <taxon>Craniata</taxon>
        <taxon>Vertebrata</taxon>
        <taxon>Euteleostomi</taxon>
        <taxon>Actinopterygii</taxon>
        <taxon>Neopterygii</taxon>
        <taxon>Teleostei</taxon>
        <taxon>Anguilliformes</taxon>
        <taxon>Anguillidae</taxon>
        <taxon>Anguilla</taxon>
    </lineage>
</organism>
<reference evidence="1" key="1">
    <citation type="submission" date="2014-11" db="EMBL/GenBank/DDBJ databases">
        <authorList>
            <person name="Amaro Gonzalez C."/>
        </authorList>
    </citation>
    <scope>NUCLEOTIDE SEQUENCE</scope>
</reference>
<accession>A0A0E9W6B6</accession>
<sequence length="49" mass="5391">MSVTDGVRVMMTSFTWAGCVPILQMNAFLHSPAKSSHEFIMFGISTPTQ</sequence>
<name>A0A0E9W6B6_ANGAN</name>
<reference evidence="1" key="2">
    <citation type="journal article" date="2015" name="Fish Shellfish Immunol.">
        <title>Early steps in the European eel (Anguilla anguilla)-Vibrio vulnificus interaction in the gills: Role of the RtxA13 toxin.</title>
        <authorList>
            <person name="Callol A."/>
            <person name="Pajuelo D."/>
            <person name="Ebbesson L."/>
            <person name="Teles M."/>
            <person name="MacKenzie S."/>
            <person name="Amaro C."/>
        </authorList>
    </citation>
    <scope>NUCLEOTIDE SEQUENCE</scope>
</reference>
<dbReference type="AlphaFoldDB" id="A0A0E9W6B6"/>
<evidence type="ECO:0000313" key="1">
    <source>
        <dbReference type="EMBL" id="JAH85914.1"/>
    </source>
</evidence>
<proteinExistence type="predicted"/>